<sequence>MTDERLARMIEAIKHAQKSMCALAAATAQAATSARQFCLILDKLREMRK</sequence>
<dbReference type="EMBL" id="LAZR01001932">
    <property type="protein sequence ID" value="KKN36945.1"/>
    <property type="molecule type" value="Genomic_DNA"/>
</dbReference>
<comment type="caution">
    <text evidence="1">The sequence shown here is derived from an EMBL/GenBank/DDBJ whole genome shotgun (WGS) entry which is preliminary data.</text>
</comment>
<gene>
    <name evidence="1" type="ORF">LCGC14_0768680</name>
</gene>
<protein>
    <submittedName>
        <fullName evidence="1">Uncharacterized protein</fullName>
    </submittedName>
</protein>
<accession>A0A0F9PZ44</accession>
<name>A0A0F9PZ44_9ZZZZ</name>
<organism evidence="1">
    <name type="scientific">marine sediment metagenome</name>
    <dbReference type="NCBI Taxonomy" id="412755"/>
    <lineage>
        <taxon>unclassified sequences</taxon>
        <taxon>metagenomes</taxon>
        <taxon>ecological metagenomes</taxon>
    </lineage>
</organism>
<reference evidence="1" key="1">
    <citation type="journal article" date="2015" name="Nature">
        <title>Complex archaea that bridge the gap between prokaryotes and eukaryotes.</title>
        <authorList>
            <person name="Spang A."/>
            <person name="Saw J.H."/>
            <person name="Jorgensen S.L."/>
            <person name="Zaremba-Niedzwiedzka K."/>
            <person name="Martijn J."/>
            <person name="Lind A.E."/>
            <person name="van Eijk R."/>
            <person name="Schleper C."/>
            <person name="Guy L."/>
            <person name="Ettema T.J."/>
        </authorList>
    </citation>
    <scope>NUCLEOTIDE SEQUENCE</scope>
</reference>
<dbReference type="AlphaFoldDB" id="A0A0F9PZ44"/>
<evidence type="ECO:0000313" key="1">
    <source>
        <dbReference type="EMBL" id="KKN36945.1"/>
    </source>
</evidence>
<proteinExistence type="predicted"/>